<proteinExistence type="predicted"/>
<sequence length="209" mass="22927">MEESAPGEELEAAIPSMEKMEEDESVGSEVDFGDTFAEFGDHIISDHDGSVDSHSMQPAAGPIIVEAVEGDVDDPYKSEATLCLDIQKFSEFSCCYPTAHRVLGNYVYARGLPWRILATVKERASSDPFHDFQKERGVHISEYSYESCVWDGERSKAGTSNTSMSKDAFNGSEPENSDEVPSDVSEINAFRSVQESSAAALTFMKADLK</sequence>
<protein>
    <submittedName>
        <fullName evidence="3">MATH domain-containing protein</fullName>
    </submittedName>
</protein>
<feature type="compositionally biased region" description="Acidic residues" evidence="1">
    <location>
        <begin position="1"/>
        <end position="11"/>
    </location>
</feature>
<dbReference type="WBParaSite" id="ALUE_0001322901-mRNA-1">
    <property type="protein sequence ID" value="ALUE_0001322901-mRNA-1"/>
    <property type="gene ID" value="ALUE_0001322901"/>
</dbReference>
<feature type="region of interest" description="Disordered" evidence="1">
    <location>
        <begin position="155"/>
        <end position="185"/>
    </location>
</feature>
<accession>A0A9J2PV95</accession>
<evidence type="ECO:0000313" key="3">
    <source>
        <dbReference type="WBParaSite" id="ALUE_0001322901-mRNA-1"/>
    </source>
</evidence>
<organism evidence="2 3">
    <name type="scientific">Ascaris lumbricoides</name>
    <name type="common">Giant roundworm</name>
    <dbReference type="NCBI Taxonomy" id="6252"/>
    <lineage>
        <taxon>Eukaryota</taxon>
        <taxon>Metazoa</taxon>
        <taxon>Ecdysozoa</taxon>
        <taxon>Nematoda</taxon>
        <taxon>Chromadorea</taxon>
        <taxon>Rhabditida</taxon>
        <taxon>Spirurina</taxon>
        <taxon>Ascaridomorpha</taxon>
        <taxon>Ascaridoidea</taxon>
        <taxon>Ascarididae</taxon>
        <taxon>Ascaris</taxon>
    </lineage>
</organism>
<reference evidence="3" key="1">
    <citation type="submission" date="2023-03" db="UniProtKB">
        <authorList>
            <consortium name="WormBaseParasite"/>
        </authorList>
    </citation>
    <scope>IDENTIFICATION</scope>
</reference>
<keyword evidence="2" id="KW-1185">Reference proteome</keyword>
<dbReference type="AlphaFoldDB" id="A0A9J2PV95"/>
<dbReference type="Proteomes" id="UP000036681">
    <property type="component" value="Unplaced"/>
</dbReference>
<evidence type="ECO:0000256" key="1">
    <source>
        <dbReference type="SAM" id="MobiDB-lite"/>
    </source>
</evidence>
<evidence type="ECO:0000313" key="2">
    <source>
        <dbReference type="Proteomes" id="UP000036681"/>
    </source>
</evidence>
<feature type="region of interest" description="Disordered" evidence="1">
    <location>
        <begin position="1"/>
        <end position="27"/>
    </location>
</feature>
<name>A0A9J2PV95_ASCLU</name>